<dbReference type="EMBL" id="BGPR01000220">
    <property type="protein sequence ID" value="GBM05872.1"/>
    <property type="molecule type" value="Genomic_DNA"/>
</dbReference>
<gene>
    <name evidence="2" type="ORF">AVEN_135247_1</name>
</gene>
<keyword evidence="3" id="KW-1185">Reference proteome</keyword>
<dbReference type="Proteomes" id="UP000499080">
    <property type="component" value="Unassembled WGS sequence"/>
</dbReference>
<reference evidence="2 3" key="1">
    <citation type="journal article" date="2019" name="Sci. Rep.">
        <title>Orb-weaving spider Araneus ventricosus genome elucidates the spidroin gene catalogue.</title>
        <authorList>
            <person name="Kono N."/>
            <person name="Nakamura H."/>
            <person name="Ohtoshi R."/>
            <person name="Moran D.A.P."/>
            <person name="Shinohara A."/>
            <person name="Yoshida Y."/>
            <person name="Fujiwara M."/>
            <person name="Mori M."/>
            <person name="Tomita M."/>
            <person name="Arakawa K."/>
        </authorList>
    </citation>
    <scope>NUCLEOTIDE SEQUENCE [LARGE SCALE GENOMIC DNA]</scope>
</reference>
<dbReference type="OrthoDB" id="6462237at2759"/>
<accession>A0A4Y2CN73</accession>
<proteinExistence type="predicted"/>
<comment type="caution">
    <text evidence="2">The sequence shown here is derived from an EMBL/GenBank/DDBJ whole genome shotgun (WGS) entry which is preliminary data.</text>
</comment>
<name>A0A4Y2CN73_ARAVE</name>
<organism evidence="2 3">
    <name type="scientific">Araneus ventricosus</name>
    <name type="common">Orbweaver spider</name>
    <name type="synonym">Epeira ventricosa</name>
    <dbReference type="NCBI Taxonomy" id="182803"/>
    <lineage>
        <taxon>Eukaryota</taxon>
        <taxon>Metazoa</taxon>
        <taxon>Ecdysozoa</taxon>
        <taxon>Arthropoda</taxon>
        <taxon>Chelicerata</taxon>
        <taxon>Arachnida</taxon>
        <taxon>Araneae</taxon>
        <taxon>Araneomorphae</taxon>
        <taxon>Entelegynae</taxon>
        <taxon>Araneoidea</taxon>
        <taxon>Araneidae</taxon>
        <taxon>Araneus</taxon>
    </lineage>
</organism>
<sequence length="177" mass="19750">MSKRKCFSLAKIVEQAKEFCGTKVDIVKSLVWDSVDKKCITNVFNKAGFSKSESNDEISPSPSDHNGTKEEDSVAEGENFPEVDDAYINCDAHLIISQIPSIFDLMPTSDDSGDEDEMTEDVPTADQAIQSIKTRKQILMSNVNQEANLQKIVIIERAIVEIVSKSKKQVKITNFFQ</sequence>
<evidence type="ECO:0000256" key="1">
    <source>
        <dbReference type="SAM" id="MobiDB-lite"/>
    </source>
</evidence>
<feature type="region of interest" description="Disordered" evidence="1">
    <location>
        <begin position="50"/>
        <end position="76"/>
    </location>
</feature>
<evidence type="ECO:0000313" key="2">
    <source>
        <dbReference type="EMBL" id="GBM05872.1"/>
    </source>
</evidence>
<protein>
    <submittedName>
        <fullName evidence="2">Uncharacterized protein</fullName>
    </submittedName>
</protein>
<evidence type="ECO:0000313" key="3">
    <source>
        <dbReference type="Proteomes" id="UP000499080"/>
    </source>
</evidence>
<dbReference type="AlphaFoldDB" id="A0A4Y2CN73"/>